<dbReference type="OrthoDB" id="2580011at2759"/>
<evidence type="ECO:0000313" key="4">
    <source>
        <dbReference type="Proteomes" id="UP000799764"/>
    </source>
</evidence>
<sequence>MSGKHPKHPATVHFPLTFTFLTGVLDAVYLASVTPATSGTVATVFKTLDIAIPASLFPTLSYYSTILTLLTAIPAVISGAFELQPIIARDGLGSKKAQAGVMHALINDLALFGAAYNWWVRRSTTGFVPDTTNVAISATLALPASFFAAYLGGQLVYQYGMGVGRGSSSNAKKAQ</sequence>
<evidence type="ECO:0000313" key="3">
    <source>
        <dbReference type="EMBL" id="KAF2449509.1"/>
    </source>
</evidence>
<dbReference type="InterPro" id="IPR019251">
    <property type="entry name" value="DUF2231_TM"/>
</dbReference>
<proteinExistence type="predicted"/>
<feature type="transmembrane region" description="Helical" evidence="1">
    <location>
        <begin position="101"/>
        <end position="119"/>
    </location>
</feature>
<feature type="transmembrane region" description="Helical" evidence="1">
    <location>
        <begin position="131"/>
        <end position="151"/>
    </location>
</feature>
<dbReference type="Pfam" id="PF09990">
    <property type="entry name" value="DUF2231"/>
    <property type="match status" value="1"/>
</dbReference>
<feature type="transmembrane region" description="Helical" evidence="1">
    <location>
        <begin position="12"/>
        <end position="31"/>
    </location>
</feature>
<keyword evidence="1" id="KW-0472">Membrane</keyword>
<protein>
    <recommendedName>
        <fullName evidence="2">DUF2231 domain-containing protein</fullName>
    </recommendedName>
</protein>
<dbReference type="Proteomes" id="UP000799764">
    <property type="component" value="Unassembled WGS sequence"/>
</dbReference>
<evidence type="ECO:0000259" key="2">
    <source>
        <dbReference type="Pfam" id="PF09990"/>
    </source>
</evidence>
<name>A0A9P4UF13_9PLEO</name>
<keyword evidence="1" id="KW-0812">Transmembrane</keyword>
<feature type="domain" description="DUF2231" evidence="2">
    <location>
        <begin position="4"/>
        <end position="163"/>
    </location>
</feature>
<dbReference type="AlphaFoldDB" id="A0A9P4UF13"/>
<comment type="caution">
    <text evidence="3">The sequence shown here is derived from an EMBL/GenBank/DDBJ whole genome shotgun (WGS) entry which is preliminary data.</text>
</comment>
<keyword evidence="4" id="KW-1185">Reference proteome</keyword>
<gene>
    <name evidence="3" type="ORF">P171DRAFT_379473</name>
</gene>
<keyword evidence="1" id="KW-1133">Transmembrane helix</keyword>
<reference evidence="3" key="1">
    <citation type="journal article" date="2020" name="Stud. Mycol.">
        <title>101 Dothideomycetes genomes: a test case for predicting lifestyles and emergence of pathogens.</title>
        <authorList>
            <person name="Haridas S."/>
            <person name="Albert R."/>
            <person name="Binder M."/>
            <person name="Bloem J."/>
            <person name="Labutti K."/>
            <person name="Salamov A."/>
            <person name="Andreopoulos B."/>
            <person name="Baker S."/>
            <person name="Barry K."/>
            <person name="Bills G."/>
            <person name="Bluhm B."/>
            <person name="Cannon C."/>
            <person name="Castanera R."/>
            <person name="Culley D."/>
            <person name="Daum C."/>
            <person name="Ezra D."/>
            <person name="Gonzalez J."/>
            <person name="Henrissat B."/>
            <person name="Kuo A."/>
            <person name="Liang C."/>
            <person name="Lipzen A."/>
            <person name="Lutzoni F."/>
            <person name="Magnuson J."/>
            <person name="Mondo S."/>
            <person name="Nolan M."/>
            <person name="Ohm R."/>
            <person name="Pangilinan J."/>
            <person name="Park H.-J."/>
            <person name="Ramirez L."/>
            <person name="Alfaro M."/>
            <person name="Sun H."/>
            <person name="Tritt A."/>
            <person name="Yoshinaga Y."/>
            <person name="Zwiers L.-H."/>
            <person name="Turgeon B."/>
            <person name="Goodwin S."/>
            <person name="Spatafora J."/>
            <person name="Crous P."/>
            <person name="Grigoriev I."/>
        </authorList>
    </citation>
    <scope>NUCLEOTIDE SEQUENCE</scope>
    <source>
        <strain evidence="3">CBS 690.94</strain>
    </source>
</reference>
<dbReference type="EMBL" id="MU001494">
    <property type="protein sequence ID" value="KAF2449509.1"/>
    <property type="molecule type" value="Genomic_DNA"/>
</dbReference>
<accession>A0A9P4UF13</accession>
<evidence type="ECO:0000256" key="1">
    <source>
        <dbReference type="SAM" id="Phobius"/>
    </source>
</evidence>
<feature type="transmembrane region" description="Helical" evidence="1">
    <location>
        <begin position="62"/>
        <end position="81"/>
    </location>
</feature>
<organism evidence="3 4">
    <name type="scientific">Karstenula rhodostoma CBS 690.94</name>
    <dbReference type="NCBI Taxonomy" id="1392251"/>
    <lineage>
        <taxon>Eukaryota</taxon>
        <taxon>Fungi</taxon>
        <taxon>Dikarya</taxon>
        <taxon>Ascomycota</taxon>
        <taxon>Pezizomycotina</taxon>
        <taxon>Dothideomycetes</taxon>
        <taxon>Pleosporomycetidae</taxon>
        <taxon>Pleosporales</taxon>
        <taxon>Massarineae</taxon>
        <taxon>Didymosphaeriaceae</taxon>
        <taxon>Karstenula</taxon>
    </lineage>
</organism>